<evidence type="ECO:0000313" key="2">
    <source>
        <dbReference type="EMBL" id="VVA12946.1"/>
    </source>
</evidence>
<dbReference type="PANTHER" id="PTHR31672">
    <property type="entry name" value="BNACNNG10540D PROTEIN"/>
    <property type="match status" value="1"/>
</dbReference>
<dbReference type="InterPro" id="IPR056592">
    <property type="entry name" value="Beta-prop_At3g26010-like"/>
</dbReference>
<gene>
    <name evidence="2" type="ORF">ALMOND_2B016531</name>
</gene>
<proteinExistence type="predicted"/>
<reference evidence="3" key="1">
    <citation type="journal article" date="2020" name="Plant J.">
        <title>Transposons played a major role in the diversification between the closely related almond and peach genomes: results from the almond genome sequence.</title>
        <authorList>
            <person name="Alioto T."/>
            <person name="Alexiou K.G."/>
            <person name="Bardil A."/>
            <person name="Barteri F."/>
            <person name="Castanera R."/>
            <person name="Cruz F."/>
            <person name="Dhingra A."/>
            <person name="Duval H."/>
            <person name="Fernandez I Marti A."/>
            <person name="Frias L."/>
            <person name="Galan B."/>
            <person name="Garcia J.L."/>
            <person name="Howad W."/>
            <person name="Gomez-Garrido J."/>
            <person name="Gut M."/>
            <person name="Julca I."/>
            <person name="Morata J."/>
            <person name="Puigdomenech P."/>
            <person name="Ribeca P."/>
            <person name="Rubio Cabetas M.J."/>
            <person name="Vlasova A."/>
            <person name="Wirthensohn M."/>
            <person name="Garcia-Mas J."/>
            <person name="Gabaldon T."/>
            <person name="Casacuberta J.M."/>
            <person name="Arus P."/>
        </authorList>
    </citation>
    <scope>NUCLEOTIDE SEQUENCE [LARGE SCALE GENOMIC DNA]</scope>
    <source>
        <strain evidence="3">cv. Texas</strain>
    </source>
</reference>
<evidence type="ECO:0000313" key="3">
    <source>
        <dbReference type="Proteomes" id="UP000327085"/>
    </source>
</evidence>
<dbReference type="OMA" id="DVQHFEV"/>
<dbReference type="Gramene" id="VVA12946">
    <property type="protein sequence ID" value="VVA12946"/>
    <property type="gene ID" value="Prudul26B016531"/>
</dbReference>
<dbReference type="InterPro" id="IPR001810">
    <property type="entry name" value="F-box_dom"/>
</dbReference>
<accession>A0A5E4EC17</accession>
<dbReference type="InterPro" id="IPR036047">
    <property type="entry name" value="F-box-like_dom_sf"/>
</dbReference>
<name>A0A5E4EC17_PRUDU</name>
<dbReference type="Pfam" id="PF00646">
    <property type="entry name" value="F-box"/>
    <property type="match status" value="1"/>
</dbReference>
<dbReference type="InterPro" id="IPR017451">
    <property type="entry name" value="F-box-assoc_interact_dom"/>
</dbReference>
<dbReference type="InterPro" id="IPR050796">
    <property type="entry name" value="SCF_F-box_component"/>
</dbReference>
<dbReference type="SMART" id="SM00256">
    <property type="entry name" value="FBOX"/>
    <property type="match status" value="1"/>
</dbReference>
<dbReference type="SUPFAM" id="SSF81383">
    <property type="entry name" value="F-box domain"/>
    <property type="match status" value="1"/>
</dbReference>
<dbReference type="Proteomes" id="UP000327085">
    <property type="component" value="Chromosome 6"/>
</dbReference>
<dbReference type="FunCoup" id="A0A5E4EC17">
    <property type="interactions" value="204"/>
</dbReference>
<dbReference type="Pfam" id="PF24750">
    <property type="entry name" value="b-prop_At3g26010-like"/>
    <property type="match status" value="1"/>
</dbReference>
<sequence>MKGQKRSANDIHAALTDDILHEILLRLPEKSVFSFILVSKRWLRVICSSSFRKDYHARWRINFHLLGFFVCNHLYLGRSKHGICRPPSERALHLLSTCEEGDNLLVSGIPKQLGYFIDSSNGLLLFGRHPMTYSVWNPITKQLCRLPQPQRYYKSLCIAFFSVTEECFEEIIHYKVIRARCDCRRDEVNTVSIETFSSVTGTWKHYTLTCSSTFALRPWAVATVISGVIYWFATQGNLAIYDPRLGDRRIVLLKLPDGTISQDYDECVLGEAPDGRLQYGQSSVSGMEIWVLEREGNSFSSNVQSQNRWNLRYKLSFKAMWKQNPDSAKNSKEAQILSFLPQNSEYVFIRAGWNIFLFHLKSRRLTLIPYLGRDSSIQWDDSQVMPYFRPSWPRSCLCP</sequence>
<protein>
    <submittedName>
        <fullName evidence="2">PREDICTED: F-box</fullName>
    </submittedName>
</protein>
<feature type="domain" description="F-box" evidence="1">
    <location>
        <begin position="15"/>
        <end position="55"/>
    </location>
</feature>
<organism evidence="2 3">
    <name type="scientific">Prunus dulcis</name>
    <name type="common">Almond</name>
    <name type="synonym">Amygdalus dulcis</name>
    <dbReference type="NCBI Taxonomy" id="3755"/>
    <lineage>
        <taxon>Eukaryota</taxon>
        <taxon>Viridiplantae</taxon>
        <taxon>Streptophyta</taxon>
        <taxon>Embryophyta</taxon>
        <taxon>Tracheophyta</taxon>
        <taxon>Spermatophyta</taxon>
        <taxon>Magnoliopsida</taxon>
        <taxon>eudicotyledons</taxon>
        <taxon>Gunneridae</taxon>
        <taxon>Pentapetalae</taxon>
        <taxon>rosids</taxon>
        <taxon>fabids</taxon>
        <taxon>Rosales</taxon>
        <taxon>Rosaceae</taxon>
        <taxon>Amygdaloideae</taxon>
        <taxon>Amygdaleae</taxon>
        <taxon>Prunus</taxon>
    </lineage>
</organism>
<dbReference type="AlphaFoldDB" id="A0A5E4EC17"/>
<dbReference type="PANTHER" id="PTHR31672:SF9">
    <property type="entry name" value="F-BOX DOMAIN-CONTAINING PROTEIN"/>
    <property type="match status" value="1"/>
</dbReference>
<dbReference type="InParanoid" id="A0A5E4EC17"/>
<dbReference type="EMBL" id="CABIKO010000006">
    <property type="protein sequence ID" value="VVA12946.1"/>
    <property type="molecule type" value="Genomic_DNA"/>
</dbReference>
<dbReference type="NCBIfam" id="TIGR01640">
    <property type="entry name" value="F_box_assoc_1"/>
    <property type="match status" value="1"/>
</dbReference>
<evidence type="ECO:0000259" key="1">
    <source>
        <dbReference type="SMART" id="SM00256"/>
    </source>
</evidence>